<keyword evidence="2" id="KW-1133">Transmembrane helix</keyword>
<comment type="caution">
    <text evidence="4">The sequence shown here is derived from an EMBL/GenBank/DDBJ whole genome shotgun (WGS) entry which is preliminary data.</text>
</comment>
<dbReference type="SUPFAM" id="SSF53474">
    <property type="entry name" value="alpha/beta-Hydrolases"/>
    <property type="match status" value="1"/>
</dbReference>
<dbReference type="Pfam" id="PF08530">
    <property type="entry name" value="PepX_C"/>
    <property type="match status" value="1"/>
</dbReference>
<dbReference type="EMBL" id="VTUX01000001">
    <property type="protein sequence ID" value="KAA1194125.1"/>
    <property type="molecule type" value="Genomic_DNA"/>
</dbReference>
<dbReference type="AlphaFoldDB" id="A0A5B0X623"/>
<evidence type="ECO:0000256" key="1">
    <source>
        <dbReference type="ARBA" id="ARBA00022801"/>
    </source>
</evidence>
<dbReference type="InterPro" id="IPR050585">
    <property type="entry name" value="Xaa-Pro_dipeptidyl-ppase/CocE"/>
</dbReference>
<dbReference type="InterPro" id="IPR029058">
    <property type="entry name" value="AB_hydrolase_fold"/>
</dbReference>
<keyword evidence="2" id="KW-0472">Membrane</keyword>
<dbReference type="Gene3D" id="1.10.3020.10">
    <property type="entry name" value="alpha-amino acid ester hydrolase ( Helical cap domain)"/>
    <property type="match status" value="1"/>
</dbReference>
<dbReference type="InterPro" id="IPR008979">
    <property type="entry name" value="Galactose-bd-like_sf"/>
</dbReference>
<feature type="domain" description="Xaa-Pro dipeptidyl-peptidase C-terminal" evidence="3">
    <location>
        <begin position="458"/>
        <end position="707"/>
    </location>
</feature>
<dbReference type="SUPFAM" id="SSF49785">
    <property type="entry name" value="Galactose-binding domain-like"/>
    <property type="match status" value="1"/>
</dbReference>
<evidence type="ECO:0000313" key="5">
    <source>
        <dbReference type="Proteomes" id="UP000323708"/>
    </source>
</evidence>
<reference evidence="4 5" key="1">
    <citation type="submission" date="2019-09" db="EMBL/GenBank/DDBJ databases">
        <authorList>
            <person name="Chen X.-Y."/>
        </authorList>
    </citation>
    <scope>NUCLEOTIDE SEQUENCE [LARGE SCALE GENOMIC DNA]</scope>
    <source>
        <strain evidence="4 5">NY5</strain>
    </source>
</reference>
<keyword evidence="5" id="KW-1185">Reference proteome</keyword>
<accession>A0A5B0X623</accession>
<dbReference type="GO" id="GO:0008239">
    <property type="term" value="F:dipeptidyl-peptidase activity"/>
    <property type="evidence" value="ECO:0007669"/>
    <property type="project" value="InterPro"/>
</dbReference>
<evidence type="ECO:0000313" key="4">
    <source>
        <dbReference type="EMBL" id="KAA1194125.1"/>
    </source>
</evidence>
<evidence type="ECO:0000256" key="2">
    <source>
        <dbReference type="SAM" id="Phobius"/>
    </source>
</evidence>
<dbReference type="InterPro" id="IPR005674">
    <property type="entry name" value="CocE/Ser_esterase"/>
</dbReference>
<dbReference type="SMART" id="SM00939">
    <property type="entry name" value="PepX_C"/>
    <property type="match status" value="1"/>
</dbReference>
<dbReference type="InterPro" id="IPR013736">
    <property type="entry name" value="Xaa-Pro_dipept_C"/>
</dbReference>
<organism evidence="4 5">
    <name type="scientific">Pseudohalioglobus sediminis</name>
    <dbReference type="NCBI Taxonomy" id="2606449"/>
    <lineage>
        <taxon>Bacteria</taxon>
        <taxon>Pseudomonadati</taxon>
        <taxon>Pseudomonadota</taxon>
        <taxon>Gammaproteobacteria</taxon>
        <taxon>Cellvibrionales</taxon>
        <taxon>Halieaceae</taxon>
        <taxon>Pseudohalioglobus</taxon>
    </lineage>
</organism>
<gene>
    <name evidence="4" type="ORF">F0M18_01410</name>
</gene>
<dbReference type="PANTHER" id="PTHR43056:SF10">
    <property type="entry name" value="COCE_NOND FAMILY, PUTATIVE (AFU_ORTHOLOGUE AFUA_7G00600)-RELATED"/>
    <property type="match status" value="1"/>
</dbReference>
<protein>
    <submittedName>
        <fullName evidence="4">CocE/NonD family hydrolase</fullName>
    </submittedName>
</protein>
<proteinExistence type="predicted"/>
<dbReference type="InterPro" id="IPR000383">
    <property type="entry name" value="Xaa-Pro-like_dom"/>
</dbReference>
<sequence length="721" mass="78883">MAVRSRHAIPAHDNRPGYRGSLQAWRDTLRRAGSRRTGLPVIDPGRRWQRPAKRRYWHRQQHTGAAAASRRSQFPQDLWAQLTVLARLLIRTLAALLALAAIAGLVIAIAGWTTALPGETSTEHGFPRLTSQYVTTSDGTRLAVDVWLPTDIAPGEHRPALLRATRYWRNGEFTLLARGLSALGVLPPLGLRDDTSYFTQRGFVVVIADARGTGASEGEKPFPIAPQESADYAEVIDWITLQSWSNGNVGAFGVSYDGMTAEAMAGQGHPALKAIAPTYMVFDSQYYLSTLGGVVNSKFMRDWQALNHGLDANAGLCKPGDNCRWLNMLVSGVREVEGQPVAALAAQRQTPAVLETTEKTPYRNDPLWRNPTLTWRDIASYGRADVIARTDIAIFALAGWLDAGSADGALARLLSLPNNTQEVTIGTLSHGGLHDTDPFKPVAASAEPSRAQQLKQMADFFSHHLAAQGEAPTQRIRYYTLNGGWKESNTWPPSGLAQRVLQFCEDGMLCDTNDAVRPGEVTYAVDFSTTSSHLGRTRWDTPLGGSDVVYEDRRDLSGRRLSFTSPPLPTAMDITGTPVLDLHLASSHADGAVHAYMEHVSADGRVTYVTEGATRLTHARAPSCRTCPYRSDGPNRSFAREHQQPFTPDTLHRITLPLLATSVRFRAGDRLRISLTGADAVQFARTPARGEPRYQFAFGTAQASRLLLPVEATPQQRGGMQ</sequence>
<keyword evidence="2" id="KW-0812">Transmembrane</keyword>
<dbReference type="PANTHER" id="PTHR43056">
    <property type="entry name" value="PEPTIDASE S9 PROLYL OLIGOPEPTIDASE"/>
    <property type="match status" value="1"/>
</dbReference>
<feature type="transmembrane region" description="Helical" evidence="2">
    <location>
        <begin position="88"/>
        <end position="112"/>
    </location>
</feature>
<dbReference type="NCBIfam" id="TIGR00976">
    <property type="entry name" value="CocE_NonD"/>
    <property type="match status" value="1"/>
</dbReference>
<name>A0A5B0X623_9GAMM</name>
<dbReference type="Proteomes" id="UP000323708">
    <property type="component" value="Unassembled WGS sequence"/>
</dbReference>
<evidence type="ECO:0000259" key="3">
    <source>
        <dbReference type="SMART" id="SM00939"/>
    </source>
</evidence>
<dbReference type="Gene3D" id="2.60.120.260">
    <property type="entry name" value="Galactose-binding domain-like"/>
    <property type="match status" value="1"/>
</dbReference>
<dbReference type="Gene3D" id="3.40.50.1820">
    <property type="entry name" value="alpha/beta hydrolase"/>
    <property type="match status" value="1"/>
</dbReference>
<keyword evidence="1 4" id="KW-0378">Hydrolase</keyword>
<dbReference type="Pfam" id="PF02129">
    <property type="entry name" value="Peptidase_S15"/>
    <property type="match status" value="1"/>
</dbReference>